<evidence type="ECO:0000256" key="1">
    <source>
        <dbReference type="ARBA" id="ARBA00023125"/>
    </source>
</evidence>
<dbReference type="AlphaFoldDB" id="A0A4Q2SC00"/>
<evidence type="ECO:0000256" key="2">
    <source>
        <dbReference type="PROSITE-ProRule" id="PRU00335"/>
    </source>
</evidence>
<dbReference type="Gene3D" id="1.10.357.10">
    <property type="entry name" value="Tetracycline Repressor, domain 2"/>
    <property type="match status" value="1"/>
</dbReference>
<keyword evidence="5" id="KW-1185">Reference proteome</keyword>
<protein>
    <submittedName>
        <fullName evidence="4">TetR/AcrR family transcriptional regulator</fullName>
    </submittedName>
</protein>
<keyword evidence="1 2" id="KW-0238">DNA-binding</keyword>
<evidence type="ECO:0000313" key="4">
    <source>
        <dbReference type="EMBL" id="RYB99155.1"/>
    </source>
</evidence>
<dbReference type="Pfam" id="PF00440">
    <property type="entry name" value="TetR_N"/>
    <property type="match status" value="1"/>
</dbReference>
<dbReference type="EMBL" id="SDWU01000020">
    <property type="protein sequence ID" value="RYB99155.1"/>
    <property type="molecule type" value="Genomic_DNA"/>
</dbReference>
<reference evidence="4 5" key="1">
    <citation type="submission" date="2019-01" db="EMBL/GenBank/DDBJ databases">
        <title>Novel species of Nocardioides.</title>
        <authorList>
            <person name="Liu Q."/>
            <person name="Xin Y.-H."/>
        </authorList>
    </citation>
    <scope>NUCLEOTIDE SEQUENCE [LARGE SCALE GENOMIC DNA]</scope>
    <source>
        <strain evidence="4 5">CGMCC 4.6875</strain>
    </source>
</reference>
<dbReference type="PANTHER" id="PTHR30055">
    <property type="entry name" value="HTH-TYPE TRANSCRIPTIONAL REGULATOR RUTR"/>
    <property type="match status" value="1"/>
</dbReference>
<dbReference type="PROSITE" id="PS50977">
    <property type="entry name" value="HTH_TETR_2"/>
    <property type="match status" value="1"/>
</dbReference>
<name>A0A4Q2SC00_9ACTN</name>
<organism evidence="4 5">
    <name type="scientific">Nocardioides ganghwensis</name>
    <dbReference type="NCBI Taxonomy" id="252230"/>
    <lineage>
        <taxon>Bacteria</taxon>
        <taxon>Bacillati</taxon>
        <taxon>Actinomycetota</taxon>
        <taxon>Actinomycetes</taxon>
        <taxon>Propionibacteriales</taxon>
        <taxon>Nocardioidaceae</taxon>
        <taxon>Nocardioides</taxon>
    </lineage>
</organism>
<gene>
    <name evidence="4" type="ORF">EUA07_16955</name>
</gene>
<dbReference type="InterPro" id="IPR001647">
    <property type="entry name" value="HTH_TetR"/>
</dbReference>
<evidence type="ECO:0000313" key="5">
    <source>
        <dbReference type="Proteomes" id="UP000293291"/>
    </source>
</evidence>
<dbReference type="GO" id="GO:0000976">
    <property type="term" value="F:transcription cis-regulatory region binding"/>
    <property type="evidence" value="ECO:0007669"/>
    <property type="project" value="TreeGrafter"/>
</dbReference>
<accession>A0A4Q2SC00</accession>
<dbReference type="PANTHER" id="PTHR30055:SF226">
    <property type="entry name" value="HTH-TYPE TRANSCRIPTIONAL REGULATOR PKSA"/>
    <property type="match status" value="1"/>
</dbReference>
<dbReference type="GO" id="GO:0003700">
    <property type="term" value="F:DNA-binding transcription factor activity"/>
    <property type="evidence" value="ECO:0007669"/>
    <property type="project" value="TreeGrafter"/>
</dbReference>
<evidence type="ECO:0000259" key="3">
    <source>
        <dbReference type="PROSITE" id="PS50977"/>
    </source>
</evidence>
<comment type="caution">
    <text evidence="4">The sequence shown here is derived from an EMBL/GenBank/DDBJ whole genome shotgun (WGS) entry which is preliminary data.</text>
</comment>
<dbReference type="OrthoDB" id="4802216at2"/>
<sequence>MADHRASGDGVQHLHGLRLHAGAAACGEDDDGEVVHGRSVSLAVSGETPAWGCRGPCAGAVNGVAGRRPDPALWSNDAVSGRTYAGESASDRLERRRRQLLDAGLELFGTVGYRATTVRLLCREARISDRHFYEQFDSTEDLLVAVYDEGTARLEQAALEALGDRRGEVGDLARRGLDAFLTLVEVDPRLARVVWFEVLGVSPRVESTYLTRMQRFGHLMLDVLADRDDTAALPDAARELMASAAVGAVSNAVVTWSITGFATERAVVTESLSQFLAGAATALAHPPPGT</sequence>
<dbReference type="SUPFAM" id="SSF46689">
    <property type="entry name" value="Homeodomain-like"/>
    <property type="match status" value="1"/>
</dbReference>
<dbReference type="InterPro" id="IPR009057">
    <property type="entry name" value="Homeodomain-like_sf"/>
</dbReference>
<feature type="domain" description="HTH tetR-type" evidence="3">
    <location>
        <begin position="94"/>
        <end position="154"/>
    </location>
</feature>
<dbReference type="InterPro" id="IPR050109">
    <property type="entry name" value="HTH-type_TetR-like_transc_reg"/>
</dbReference>
<feature type="DNA-binding region" description="H-T-H motif" evidence="2">
    <location>
        <begin position="117"/>
        <end position="136"/>
    </location>
</feature>
<proteinExistence type="predicted"/>
<dbReference type="Proteomes" id="UP000293291">
    <property type="component" value="Unassembled WGS sequence"/>
</dbReference>